<evidence type="ECO:0000313" key="3">
    <source>
        <dbReference type="Proteomes" id="UP000260773"/>
    </source>
</evidence>
<name>A0A3E2TAN8_9FIRM</name>
<keyword evidence="1" id="KW-1133">Transmembrane helix</keyword>
<sequence length="171" mass="20115">MEMKKESNMLTEEEPKYIISLKKRYRILYVVMFVLFLVCTMYFGVILFCAGTDTMIFGVGITVIFLLFLFCSLYGLTKKCERYKGKVVYSFFLTKREYNLSDIAFSNEKIEEFYKDYGDGNASSSWDKVTTFYNKQGEKLFKFGLAYDNVQLLVRDVKNTQRSISNQKKKK</sequence>
<evidence type="ECO:0000313" key="2">
    <source>
        <dbReference type="EMBL" id="RGB71616.1"/>
    </source>
</evidence>
<reference evidence="2 3" key="1">
    <citation type="submission" date="2018-08" db="EMBL/GenBank/DDBJ databases">
        <title>A genome reference for cultivated species of the human gut microbiota.</title>
        <authorList>
            <person name="Zou Y."/>
            <person name="Xue W."/>
            <person name="Luo G."/>
        </authorList>
    </citation>
    <scope>NUCLEOTIDE SEQUENCE [LARGE SCALE GENOMIC DNA]</scope>
    <source>
        <strain evidence="2 3">AF45-17</strain>
    </source>
</reference>
<dbReference type="EMBL" id="QVEP01000094">
    <property type="protein sequence ID" value="RGB71616.1"/>
    <property type="molecule type" value="Genomic_DNA"/>
</dbReference>
<keyword evidence="1" id="KW-0472">Membrane</keyword>
<feature type="transmembrane region" description="Helical" evidence="1">
    <location>
        <begin position="27"/>
        <end position="48"/>
    </location>
</feature>
<keyword evidence="1" id="KW-0812">Transmembrane</keyword>
<comment type="caution">
    <text evidence="2">The sequence shown here is derived from an EMBL/GenBank/DDBJ whole genome shotgun (WGS) entry which is preliminary data.</text>
</comment>
<feature type="transmembrane region" description="Helical" evidence="1">
    <location>
        <begin position="54"/>
        <end position="76"/>
    </location>
</feature>
<protein>
    <submittedName>
        <fullName evidence="2">Uncharacterized protein</fullName>
    </submittedName>
</protein>
<evidence type="ECO:0000256" key="1">
    <source>
        <dbReference type="SAM" id="Phobius"/>
    </source>
</evidence>
<gene>
    <name evidence="2" type="ORF">DW070_17200</name>
</gene>
<accession>A0A3E2TAN8</accession>
<proteinExistence type="predicted"/>
<dbReference type="RefSeq" id="WP_015515148.1">
    <property type="nucleotide sequence ID" value="NZ_JAQDKA010000009.1"/>
</dbReference>
<dbReference type="Proteomes" id="UP000260773">
    <property type="component" value="Unassembled WGS sequence"/>
</dbReference>
<dbReference type="AlphaFoldDB" id="A0A3E2TAN8"/>
<organism evidence="2 3">
    <name type="scientific">Coprococcus catus</name>
    <dbReference type="NCBI Taxonomy" id="116085"/>
    <lineage>
        <taxon>Bacteria</taxon>
        <taxon>Bacillati</taxon>
        <taxon>Bacillota</taxon>
        <taxon>Clostridia</taxon>
        <taxon>Lachnospirales</taxon>
        <taxon>Lachnospiraceae</taxon>
        <taxon>Coprococcus</taxon>
    </lineage>
</organism>